<evidence type="ECO:0000313" key="5">
    <source>
        <dbReference type="Proteomes" id="UP000655225"/>
    </source>
</evidence>
<dbReference type="InterPro" id="IPR000719">
    <property type="entry name" value="Prot_kinase_dom"/>
</dbReference>
<keyword evidence="5" id="KW-1185">Reference proteome</keyword>
<dbReference type="EMBL" id="JABCRI010000014">
    <property type="protein sequence ID" value="KAF8394147.1"/>
    <property type="molecule type" value="Genomic_DNA"/>
</dbReference>
<evidence type="ECO:0000313" key="4">
    <source>
        <dbReference type="EMBL" id="KAF8394147.1"/>
    </source>
</evidence>
<gene>
    <name evidence="4" type="ORF">HHK36_020353</name>
</gene>
<dbReference type="GO" id="GO:0007166">
    <property type="term" value="P:cell surface receptor signaling pathway"/>
    <property type="evidence" value="ECO:0007669"/>
    <property type="project" value="InterPro"/>
</dbReference>
<dbReference type="PROSITE" id="PS50011">
    <property type="entry name" value="PROTEIN_KINASE_DOM"/>
    <property type="match status" value="1"/>
</dbReference>
<dbReference type="PANTHER" id="PTHR27005">
    <property type="entry name" value="WALL-ASSOCIATED RECEPTOR KINASE-LIKE 21"/>
    <property type="match status" value="1"/>
</dbReference>
<name>A0A834YZH8_TETSI</name>
<dbReference type="OMA" id="RYTEKSE"/>
<dbReference type="InterPro" id="IPR045274">
    <property type="entry name" value="WAK-like"/>
</dbReference>
<keyword evidence="1" id="KW-0547">Nucleotide-binding</keyword>
<evidence type="ECO:0000259" key="3">
    <source>
        <dbReference type="PROSITE" id="PS50011"/>
    </source>
</evidence>
<dbReference type="PANTHER" id="PTHR27005:SF283">
    <property type="entry name" value="OS02G0633066 PROTEIN"/>
    <property type="match status" value="1"/>
</dbReference>
<dbReference type="SUPFAM" id="SSF56112">
    <property type="entry name" value="Protein kinase-like (PK-like)"/>
    <property type="match status" value="1"/>
</dbReference>
<protein>
    <recommendedName>
        <fullName evidence="3">Protein kinase domain-containing protein</fullName>
    </recommendedName>
</protein>
<dbReference type="GO" id="GO:0005524">
    <property type="term" value="F:ATP binding"/>
    <property type="evidence" value="ECO:0007669"/>
    <property type="project" value="UniProtKB-KW"/>
</dbReference>
<evidence type="ECO:0000256" key="1">
    <source>
        <dbReference type="ARBA" id="ARBA00022741"/>
    </source>
</evidence>
<dbReference type="Gene3D" id="1.10.510.10">
    <property type="entry name" value="Transferase(Phosphotransferase) domain 1"/>
    <property type="match status" value="1"/>
</dbReference>
<dbReference type="GO" id="GO:0005886">
    <property type="term" value="C:plasma membrane"/>
    <property type="evidence" value="ECO:0007669"/>
    <property type="project" value="TreeGrafter"/>
</dbReference>
<dbReference type="InterPro" id="IPR001245">
    <property type="entry name" value="Ser-Thr/Tyr_kinase_cat_dom"/>
</dbReference>
<sequence>MTDRTGADLDLVGTCGYTDPESLHTRRYTEKSEVYNFGVVLFEILTRKMVSKIVQEVNGVTNCDFLSAGDNEDDIREYLKTNIVKGNTEQLMACTELDFRCIKMNPEERPLMMEAAKELRRFQQY</sequence>
<accession>A0A834YZH8</accession>
<organism evidence="4 5">
    <name type="scientific">Tetracentron sinense</name>
    <name type="common">Spur-leaf</name>
    <dbReference type="NCBI Taxonomy" id="13715"/>
    <lineage>
        <taxon>Eukaryota</taxon>
        <taxon>Viridiplantae</taxon>
        <taxon>Streptophyta</taxon>
        <taxon>Embryophyta</taxon>
        <taxon>Tracheophyta</taxon>
        <taxon>Spermatophyta</taxon>
        <taxon>Magnoliopsida</taxon>
        <taxon>Trochodendrales</taxon>
        <taxon>Trochodendraceae</taxon>
        <taxon>Tetracentron</taxon>
    </lineage>
</organism>
<keyword evidence="2" id="KW-0067">ATP-binding</keyword>
<proteinExistence type="predicted"/>
<reference evidence="4 5" key="1">
    <citation type="submission" date="2020-04" db="EMBL/GenBank/DDBJ databases">
        <title>Plant Genome Project.</title>
        <authorList>
            <person name="Zhang R.-G."/>
        </authorList>
    </citation>
    <scope>NUCLEOTIDE SEQUENCE [LARGE SCALE GENOMIC DNA]</scope>
    <source>
        <strain evidence="4">YNK0</strain>
        <tissue evidence="4">Leaf</tissue>
    </source>
</reference>
<dbReference type="Proteomes" id="UP000655225">
    <property type="component" value="Unassembled WGS sequence"/>
</dbReference>
<dbReference type="GO" id="GO:0004674">
    <property type="term" value="F:protein serine/threonine kinase activity"/>
    <property type="evidence" value="ECO:0007669"/>
    <property type="project" value="TreeGrafter"/>
</dbReference>
<evidence type="ECO:0000256" key="2">
    <source>
        <dbReference type="ARBA" id="ARBA00022840"/>
    </source>
</evidence>
<dbReference type="AlphaFoldDB" id="A0A834YZH8"/>
<comment type="caution">
    <text evidence="4">The sequence shown here is derived from an EMBL/GenBank/DDBJ whole genome shotgun (WGS) entry which is preliminary data.</text>
</comment>
<dbReference type="OrthoDB" id="75710at2759"/>
<dbReference type="InterPro" id="IPR011009">
    <property type="entry name" value="Kinase-like_dom_sf"/>
</dbReference>
<feature type="domain" description="Protein kinase" evidence="3">
    <location>
        <begin position="1"/>
        <end position="125"/>
    </location>
</feature>
<dbReference type="Pfam" id="PF07714">
    <property type="entry name" value="PK_Tyr_Ser-Thr"/>
    <property type="match status" value="1"/>
</dbReference>